<name>A0A0F8ZGS7_9ZZZZ</name>
<feature type="non-terminal residue" evidence="1">
    <location>
        <position position="1"/>
    </location>
</feature>
<proteinExistence type="predicted"/>
<reference evidence="1" key="1">
    <citation type="journal article" date="2015" name="Nature">
        <title>Complex archaea that bridge the gap between prokaryotes and eukaryotes.</title>
        <authorList>
            <person name="Spang A."/>
            <person name="Saw J.H."/>
            <person name="Jorgensen S.L."/>
            <person name="Zaremba-Niedzwiedzka K."/>
            <person name="Martijn J."/>
            <person name="Lind A.E."/>
            <person name="van Eijk R."/>
            <person name="Schleper C."/>
            <person name="Guy L."/>
            <person name="Ettema T.J."/>
        </authorList>
    </citation>
    <scope>NUCLEOTIDE SEQUENCE</scope>
</reference>
<gene>
    <name evidence="1" type="ORF">LCGC14_2697880</name>
</gene>
<organism evidence="1">
    <name type="scientific">marine sediment metagenome</name>
    <dbReference type="NCBI Taxonomy" id="412755"/>
    <lineage>
        <taxon>unclassified sequences</taxon>
        <taxon>metagenomes</taxon>
        <taxon>ecological metagenomes</taxon>
    </lineage>
</organism>
<dbReference type="AlphaFoldDB" id="A0A0F8ZGS7"/>
<dbReference type="EMBL" id="LAZR01047989">
    <property type="protein sequence ID" value="KKK92938.1"/>
    <property type="molecule type" value="Genomic_DNA"/>
</dbReference>
<accession>A0A0F8ZGS7</accession>
<evidence type="ECO:0000313" key="1">
    <source>
        <dbReference type="EMBL" id="KKK92938.1"/>
    </source>
</evidence>
<sequence>RELTMRLRDGATLVVEFGAGGESDVPEPHRRVVYLDQRHWVTLAQRLHNPDAIAKVDRRPAEQLIELSRSKMVVLPLSSANLWEIAPRGRHRRDLALTMVELARGWQFRDPVSVRGQELRRAMAGESAALAEEVIALEPGAIFNSGVPSLEDTGMPDDWHVLFERLTHSEASLAAMLEDDAPAEAQKRRAIAAAWAEPYHHLAVQMRDAGTSREHIRINTLGRLIDDLKTELAQAASAARMDQDQFAAWLRDEVDEAIETMPYVRTLREVLYHRLSNADDRWSGNDLADSQFLCCAAAYTDFIAAENKFGDYLQRAERRYPENAKTVTTLPNLVEQLAATD</sequence>
<protein>
    <submittedName>
        <fullName evidence="1">Uncharacterized protein</fullName>
    </submittedName>
</protein>
<comment type="caution">
    <text evidence="1">The sequence shown here is derived from an EMBL/GenBank/DDBJ whole genome shotgun (WGS) entry which is preliminary data.</text>
</comment>